<feature type="signal peptide" evidence="2">
    <location>
        <begin position="1"/>
        <end position="25"/>
    </location>
</feature>
<feature type="chain" id="PRO_5047149910" description="PXPV repeat-containing protein" evidence="2">
    <location>
        <begin position="26"/>
        <end position="122"/>
    </location>
</feature>
<dbReference type="EMBL" id="JAQQFM010000001">
    <property type="protein sequence ID" value="MFL9923127.1"/>
    <property type="molecule type" value="Genomic_DNA"/>
</dbReference>
<accession>A0ABW9A554</accession>
<evidence type="ECO:0000313" key="4">
    <source>
        <dbReference type="Proteomes" id="UP001629246"/>
    </source>
</evidence>
<reference evidence="3 4" key="1">
    <citation type="journal article" date="2024" name="Chem. Sci.">
        <title>Discovery of megapolipeptins by genome mining of a Burkholderiales bacteria collection.</title>
        <authorList>
            <person name="Paulo B.S."/>
            <person name="Recchia M.J.J."/>
            <person name="Lee S."/>
            <person name="Fergusson C.H."/>
            <person name="Romanowski S.B."/>
            <person name="Hernandez A."/>
            <person name="Krull N."/>
            <person name="Liu D.Y."/>
            <person name="Cavanagh H."/>
            <person name="Bos A."/>
            <person name="Gray C.A."/>
            <person name="Murphy B.T."/>
            <person name="Linington R.G."/>
            <person name="Eustaquio A.S."/>
        </authorList>
    </citation>
    <scope>NUCLEOTIDE SEQUENCE [LARGE SCALE GENOMIC DNA]</scope>
    <source>
        <strain evidence="3 4">RL21-008-BIB-A</strain>
    </source>
</reference>
<evidence type="ECO:0000313" key="3">
    <source>
        <dbReference type="EMBL" id="MFL9923127.1"/>
    </source>
</evidence>
<organism evidence="3 4">
    <name type="scientific">Herbaspirillum lusitanum</name>
    <dbReference type="NCBI Taxonomy" id="213312"/>
    <lineage>
        <taxon>Bacteria</taxon>
        <taxon>Pseudomonadati</taxon>
        <taxon>Pseudomonadota</taxon>
        <taxon>Betaproteobacteria</taxon>
        <taxon>Burkholderiales</taxon>
        <taxon>Oxalobacteraceae</taxon>
        <taxon>Herbaspirillum</taxon>
    </lineage>
</organism>
<comment type="caution">
    <text evidence="3">The sequence shown here is derived from an EMBL/GenBank/DDBJ whole genome shotgun (WGS) entry which is preliminary data.</text>
</comment>
<sequence length="122" mass="13333">MASKKIVSAVLVTLLASGITTSAFAGDRYHGGGGGNGVAIAAGIIGAVAIGSLIANANSAPQPVYQAPPQPVYYQQPQQVYYEAPQRVYYEQPRYAPPPPRYVERGYEVRQVYRYDDGYYRR</sequence>
<keyword evidence="1" id="KW-1133">Transmembrane helix</keyword>
<name>A0ABW9A554_9BURK</name>
<keyword evidence="2" id="KW-0732">Signal</keyword>
<dbReference type="RefSeq" id="WP_408154447.1">
    <property type="nucleotide sequence ID" value="NZ_JAQQFM010000001.1"/>
</dbReference>
<proteinExistence type="predicted"/>
<keyword evidence="4" id="KW-1185">Reference proteome</keyword>
<keyword evidence="1" id="KW-0472">Membrane</keyword>
<feature type="transmembrane region" description="Helical" evidence="1">
    <location>
        <begin position="35"/>
        <end position="55"/>
    </location>
</feature>
<evidence type="ECO:0000256" key="1">
    <source>
        <dbReference type="SAM" id="Phobius"/>
    </source>
</evidence>
<evidence type="ECO:0000256" key="2">
    <source>
        <dbReference type="SAM" id="SignalP"/>
    </source>
</evidence>
<gene>
    <name evidence="3" type="ORF">PQR62_02535</name>
</gene>
<keyword evidence="1" id="KW-0812">Transmembrane</keyword>
<protein>
    <recommendedName>
        <fullName evidence="5">PXPV repeat-containing protein</fullName>
    </recommendedName>
</protein>
<dbReference type="Proteomes" id="UP001629246">
    <property type="component" value="Unassembled WGS sequence"/>
</dbReference>
<evidence type="ECO:0008006" key="5">
    <source>
        <dbReference type="Google" id="ProtNLM"/>
    </source>
</evidence>